<reference evidence="2 3" key="1">
    <citation type="submission" date="2023-04" db="EMBL/GenBank/DDBJ databases">
        <title>Marinoamorphus aggregata gen. nov., sp. Nov., isolate from tissue of brittle star Ophioplocus japonicus.</title>
        <authorList>
            <person name="Kawano K."/>
            <person name="Sawayama S."/>
            <person name="Nakagawa S."/>
        </authorList>
    </citation>
    <scope>NUCLEOTIDE SEQUENCE [LARGE SCALE GENOMIC DNA]</scope>
    <source>
        <strain evidence="2 3">NKW23</strain>
    </source>
</reference>
<keyword evidence="3" id="KW-1185">Reference proteome</keyword>
<evidence type="ECO:0000313" key="2">
    <source>
        <dbReference type="EMBL" id="GMG83901.1"/>
    </source>
</evidence>
<dbReference type="Proteomes" id="UP001239909">
    <property type="component" value="Unassembled WGS sequence"/>
</dbReference>
<feature type="signal peptide" evidence="1">
    <location>
        <begin position="1"/>
        <end position="25"/>
    </location>
</feature>
<evidence type="ECO:0000313" key="3">
    <source>
        <dbReference type="Proteomes" id="UP001239909"/>
    </source>
</evidence>
<proteinExistence type="predicted"/>
<dbReference type="EMBL" id="BSYI01000025">
    <property type="protein sequence ID" value="GMG83901.1"/>
    <property type="molecule type" value="Genomic_DNA"/>
</dbReference>
<dbReference type="PROSITE" id="PS51257">
    <property type="entry name" value="PROKAR_LIPOPROTEIN"/>
    <property type="match status" value="1"/>
</dbReference>
<comment type="caution">
    <text evidence="2">The sequence shown here is derived from an EMBL/GenBank/DDBJ whole genome shotgun (WGS) entry which is preliminary data.</text>
</comment>
<evidence type="ECO:0000256" key="1">
    <source>
        <dbReference type="SAM" id="SignalP"/>
    </source>
</evidence>
<name>A0ABQ6LRL1_9RHOB</name>
<gene>
    <name evidence="2" type="ORF">LNKW23_31150</name>
</gene>
<keyword evidence="1" id="KW-0732">Signal</keyword>
<evidence type="ECO:0008006" key="4">
    <source>
        <dbReference type="Google" id="ProtNLM"/>
    </source>
</evidence>
<organism evidence="2 3">
    <name type="scientific">Paralimibaculum aggregatum</name>
    <dbReference type="NCBI Taxonomy" id="3036245"/>
    <lineage>
        <taxon>Bacteria</taxon>
        <taxon>Pseudomonadati</taxon>
        <taxon>Pseudomonadota</taxon>
        <taxon>Alphaproteobacteria</taxon>
        <taxon>Rhodobacterales</taxon>
        <taxon>Paracoccaceae</taxon>
        <taxon>Paralimibaculum</taxon>
    </lineage>
</organism>
<dbReference type="RefSeq" id="WP_285672739.1">
    <property type="nucleotide sequence ID" value="NZ_BSYI01000025.1"/>
</dbReference>
<sequence>MKLRLFAIAAIAGGILASGAGTASAQSCPQVRPPGINTQVGTQLRIDHWGNRDKCVVFNTTVAVDPRCPSGRFLQRRGGRDRCVRRTASISCPSASGIPGISGSVGTLLRVDLQGNRDKCVVPNTSIRLNPACPIGYGLRRRGGRDFCRT</sequence>
<accession>A0ABQ6LRL1</accession>
<feature type="chain" id="PRO_5046695576" description="Secreted protein" evidence="1">
    <location>
        <begin position="26"/>
        <end position="150"/>
    </location>
</feature>
<protein>
    <recommendedName>
        <fullName evidence="4">Secreted protein</fullName>
    </recommendedName>
</protein>